<protein>
    <submittedName>
        <fullName evidence="2">Uncharacterized protein</fullName>
    </submittedName>
</protein>
<dbReference type="STRING" id="482827.SAMN04488243_10917"/>
<name>A0A1G7FI82_9DEIN</name>
<reference evidence="3" key="1">
    <citation type="submission" date="2016-10" db="EMBL/GenBank/DDBJ databases">
        <authorList>
            <person name="Varghese N."/>
            <person name="Submissions S."/>
        </authorList>
    </citation>
    <scope>NUCLEOTIDE SEQUENCE [LARGE SCALE GENOMIC DNA]</scope>
    <source>
        <strain evidence="3">CGMCC 1.6992</strain>
    </source>
</reference>
<accession>A0A1G7FI82</accession>
<keyword evidence="3" id="KW-1185">Reference proteome</keyword>
<dbReference type="AlphaFoldDB" id="A0A1G7FI82"/>
<feature type="coiled-coil region" evidence="1">
    <location>
        <begin position="141"/>
        <end position="172"/>
    </location>
</feature>
<dbReference type="Proteomes" id="UP000199446">
    <property type="component" value="Unassembled WGS sequence"/>
</dbReference>
<sequence length="177" mass="20185">MTLLREAIGAGRRGPLPGQGRGPGEPWEGLVEETPQVWAVWIAEYWRSKTRRPLPEVPPIWLTYAGQEVRLVGVERRFGYEWMFLCPRCGGMRRVLFLTRRGLLCRRCGRLGYLSQARRKERALELGLPLWGRRMLGGLSKALAQDLAQDVRKELEDLFAKLSVEVKDEEDQGAPLG</sequence>
<evidence type="ECO:0000256" key="1">
    <source>
        <dbReference type="SAM" id="Coils"/>
    </source>
</evidence>
<evidence type="ECO:0000313" key="2">
    <source>
        <dbReference type="EMBL" id="SDE75245.1"/>
    </source>
</evidence>
<gene>
    <name evidence="2" type="ORF">SAMN04488243_10917</name>
</gene>
<dbReference type="EMBL" id="FNBC01000009">
    <property type="protein sequence ID" value="SDE75245.1"/>
    <property type="molecule type" value="Genomic_DNA"/>
</dbReference>
<proteinExistence type="predicted"/>
<keyword evidence="1" id="KW-0175">Coiled coil</keyword>
<dbReference type="OrthoDB" id="32648at2"/>
<organism evidence="2 3">
    <name type="scientific">Thermus arciformis</name>
    <dbReference type="NCBI Taxonomy" id="482827"/>
    <lineage>
        <taxon>Bacteria</taxon>
        <taxon>Thermotogati</taxon>
        <taxon>Deinococcota</taxon>
        <taxon>Deinococci</taxon>
        <taxon>Thermales</taxon>
        <taxon>Thermaceae</taxon>
        <taxon>Thermus</taxon>
    </lineage>
</organism>
<evidence type="ECO:0000313" key="3">
    <source>
        <dbReference type="Proteomes" id="UP000199446"/>
    </source>
</evidence>